<dbReference type="KEGG" id="scou:SCORR_v1c08850"/>
<name>A0A222EQ57_9MOLU</name>
<dbReference type="Gene3D" id="3.40.50.1000">
    <property type="entry name" value="HAD superfamily/HAD-like"/>
    <property type="match status" value="1"/>
</dbReference>
<dbReference type="EMBL" id="CP022535">
    <property type="protein sequence ID" value="ASP28657.1"/>
    <property type="molecule type" value="Genomic_DNA"/>
</dbReference>
<dbReference type="GO" id="GO:0016791">
    <property type="term" value="F:phosphatase activity"/>
    <property type="evidence" value="ECO:0007669"/>
    <property type="project" value="TreeGrafter"/>
</dbReference>
<dbReference type="SUPFAM" id="SSF56784">
    <property type="entry name" value="HAD-like"/>
    <property type="match status" value="1"/>
</dbReference>
<gene>
    <name evidence="1" type="ORF">SCORR_v1c08850</name>
</gene>
<keyword evidence="2" id="KW-1185">Reference proteome</keyword>
<dbReference type="PROSITE" id="PS01229">
    <property type="entry name" value="COF_2"/>
    <property type="match status" value="1"/>
</dbReference>
<organism evidence="1 2">
    <name type="scientific">Spiroplasma corruscae</name>
    <dbReference type="NCBI Taxonomy" id="216934"/>
    <lineage>
        <taxon>Bacteria</taxon>
        <taxon>Bacillati</taxon>
        <taxon>Mycoplasmatota</taxon>
        <taxon>Mollicutes</taxon>
        <taxon>Entomoplasmatales</taxon>
        <taxon>Spiroplasmataceae</taxon>
        <taxon>Spiroplasma</taxon>
    </lineage>
</organism>
<dbReference type="PANTHER" id="PTHR10000:SF8">
    <property type="entry name" value="HAD SUPERFAMILY HYDROLASE-LIKE, TYPE 3"/>
    <property type="match status" value="1"/>
</dbReference>
<dbReference type="InterPro" id="IPR036412">
    <property type="entry name" value="HAD-like_sf"/>
</dbReference>
<sequence>MNKFKLVVLDLDGTTCEFLGAFVDSNIQPIKDVIENKINVVFATGRPIKAKFNRLDIFGFNKYHSLGIGFNGALIYDLIKKEELISFPLDKIKAKAVFELLKLSENKDCVLCAYTIEDDLCYVTKSAEEFEDIKLESVLFEKPALIYNDECQMYDCYKILVFNANSKFKKQVEEIGLEIAWSEQSLAGEITRKGVNKRLALEYIANHLKIKPEEIIAMGDGENDVAMLGYAGLSISPTNACDNAKNNAKVVSHYSNLEGFVGIELKKYVLN</sequence>
<dbReference type="GO" id="GO:0000287">
    <property type="term" value="F:magnesium ion binding"/>
    <property type="evidence" value="ECO:0007669"/>
    <property type="project" value="TreeGrafter"/>
</dbReference>
<dbReference type="Pfam" id="PF08282">
    <property type="entry name" value="Hydrolase_3"/>
    <property type="match status" value="1"/>
</dbReference>
<dbReference type="Gene3D" id="3.30.1240.10">
    <property type="match status" value="1"/>
</dbReference>
<evidence type="ECO:0000313" key="2">
    <source>
        <dbReference type="Proteomes" id="UP000203229"/>
    </source>
</evidence>
<dbReference type="OrthoDB" id="388819at2"/>
<dbReference type="Proteomes" id="UP000203229">
    <property type="component" value="Chromosome"/>
</dbReference>
<dbReference type="NCBIfam" id="TIGR01484">
    <property type="entry name" value="HAD-SF-IIB"/>
    <property type="match status" value="1"/>
</dbReference>
<accession>A0A222EQ57</accession>
<dbReference type="AlphaFoldDB" id="A0A222EQ57"/>
<reference evidence="1 2" key="1">
    <citation type="submission" date="2017-07" db="EMBL/GenBank/DDBJ databases">
        <title>Complete genome sequence of Spiroplasma corruscae EC-1 (DSM 19793).</title>
        <authorList>
            <person name="Tsai Y.-M."/>
            <person name="Lo W.-S."/>
            <person name="Kuo C.-H."/>
        </authorList>
    </citation>
    <scope>NUCLEOTIDE SEQUENCE [LARGE SCALE GENOMIC DNA]</scope>
    <source>
        <strain evidence="1 2">EC-1</strain>
    </source>
</reference>
<evidence type="ECO:0000313" key="1">
    <source>
        <dbReference type="EMBL" id="ASP28657.1"/>
    </source>
</evidence>
<dbReference type="GO" id="GO:0005829">
    <property type="term" value="C:cytosol"/>
    <property type="evidence" value="ECO:0007669"/>
    <property type="project" value="TreeGrafter"/>
</dbReference>
<dbReference type="PANTHER" id="PTHR10000">
    <property type="entry name" value="PHOSPHOSERINE PHOSPHATASE"/>
    <property type="match status" value="1"/>
</dbReference>
<dbReference type="InterPro" id="IPR006379">
    <property type="entry name" value="HAD-SF_hydro_IIB"/>
</dbReference>
<proteinExistence type="predicted"/>
<dbReference type="InterPro" id="IPR023214">
    <property type="entry name" value="HAD_sf"/>
</dbReference>
<protein>
    <submittedName>
        <fullName evidence="1">HAD family hydrolase</fullName>
    </submittedName>
</protein>
<keyword evidence="1" id="KW-0378">Hydrolase</keyword>
<dbReference type="RefSeq" id="WP_094049602.1">
    <property type="nucleotide sequence ID" value="NZ_CP022535.1"/>
</dbReference>